<evidence type="ECO:0000313" key="4">
    <source>
        <dbReference type="Proteomes" id="UP000545507"/>
    </source>
</evidence>
<evidence type="ECO:0000256" key="1">
    <source>
        <dbReference type="PROSITE-ProRule" id="PRU00169"/>
    </source>
</evidence>
<dbReference type="AlphaFoldDB" id="A0A7Y8KVW1"/>
<comment type="caution">
    <text evidence="3">The sequence shown here is derived from an EMBL/GenBank/DDBJ whole genome shotgun (WGS) entry which is preliminary data.</text>
</comment>
<dbReference type="InterPro" id="IPR011006">
    <property type="entry name" value="CheY-like_superfamily"/>
</dbReference>
<proteinExistence type="predicted"/>
<dbReference type="EMBL" id="VYGV01000001">
    <property type="protein sequence ID" value="NWF43887.1"/>
    <property type="molecule type" value="Genomic_DNA"/>
</dbReference>
<comment type="caution">
    <text evidence="1">Lacks conserved residue(s) required for the propagation of feature annotation.</text>
</comment>
<reference evidence="3 4" key="1">
    <citation type="submission" date="2019-09" db="EMBL/GenBank/DDBJ databases">
        <title>Hydrogenophaga aromatica sp. nov., isolated from a para-xylene-degrading enrichment culture.</title>
        <authorList>
            <person name="Tancsics A."/>
            <person name="Banerjee S."/>
        </authorList>
    </citation>
    <scope>NUCLEOTIDE SEQUENCE [LARGE SCALE GENOMIC DNA]</scope>
    <source>
        <strain evidence="3 4">D2P1</strain>
    </source>
</reference>
<gene>
    <name evidence="3" type="ORF">F3K02_01265</name>
</gene>
<feature type="domain" description="Response regulatory" evidence="2">
    <location>
        <begin position="11"/>
        <end position="129"/>
    </location>
</feature>
<protein>
    <submittedName>
        <fullName evidence="3">Response regulator</fullName>
    </submittedName>
</protein>
<dbReference type="PROSITE" id="PS50110">
    <property type="entry name" value="RESPONSE_REGULATORY"/>
    <property type="match status" value="1"/>
</dbReference>
<evidence type="ECO:0000259" key="2">
    <source>
        <dbReference type="PROSITE" id="PS50110"/>
    </source>
</evidence>
<dbReference type="SUPFAM" id="SSF52172">
    <property type="entry name" value="CheY-like"/>
    <property type="match status" value="1"/>
</dbReference>
<dbReference type="Proteomes" id="UP000545507">
    <property type="component" value="Unassembled WGS sequence"/>
</dbReference>
<dbReference type="GO" id="GO:0000160">
    <property type="term" value="P:phosphorelay signal transduction system"/>
    <property type="evidence" value="ECO:0007669"/>
    <property type="project" value="InterPro"/>
</dbReference>
<accession>A0A7Y8KVW1</accession>
<sequence>MTTPGGALARKVLLIEPDGLVRGTVASVCREMQIARVRQTISVASAEQWLKTGAPQAVLISLVEGDAALDFLSRLRAGAFRCEADMPVVAMTRVVDAALVARLKELDVRRLLLQPFRLHDVIHTLEQLWPAREALPA</sequence>
<organism evidence="3 4">
    <name type="scientific">Hydrogenophaga aromaticivorans</name>
    <dbReference type="NCBI Taxonomy" id="2610898"/>
    <lineage>
        <taxon>Bacteria</taxon>
        <taxon>Pseudomonadati</taxon>
        <taxon>Pseudomonadota</taxon>
        <taxon>Betaproteobacteria</taxon>
        <taxon>Burkholderiales</taxon>
        <taxon>Comamonadaceae</taxon>
        <taxon>Hydrogenophaga</taxon>
    </lineage>
</organism>
<evidence type="ECO:0000313" key="3">
    <source>
        <dbReference type="EMBL" id="NWF43887.1"/>
    </source>
</evidence>
<dbReference type="Gene3D" id="3.40.50.2300">
    <property type="match status" value="1"/>
</dbReference>
<name>A0A7Y8KVW1_9BURK</name>
<dbReference type="InterPro" id="IPR001789">
    <property type="entry name" value="Sig_transdc_resp-reg_receiver"/>
</dbReference>
<keyword evidence="4" id="KW-1185">Reference proteome</keyword>
<dbReference type="RefSeq" id="WP_177132453.1">
    <property type="nucleotide sequence ID" value="NZ_VYGV01000001.1"/>
</dbReference>